<reference evidence="2" key="1">
    <citation type="submission" date="2015-04" db="EMBL/GenBank/DDBJ databases">
        <authorList>
            <person name="Mushtaq Mamoona"/>
        </authorList>
    </citation>
    <scope>NUCLEOTIDE SEQUENCE [LARGE SCALE GENOMIC DNA]</scope>
    <source>
        <strain evidence="2">AN4859/03</strain>
    </source>
</reference>
<dbReference type="OrthoDB" id="308434at2"/>
<sequence length="122" mass="14045">MIENAIYTILKELTKREADGVYLDFVSDSQIDKNKTYIVYSLTSSTPHYEFEYGRNVYQIAVYSNDLSKALNIQKAIGKYFTNLTAIIDDTEICGCSVSNETHNYTEDFYQAVSIVNILYKY</sequence>
<dbReference type="AlphaFoldDB" id="A0A0G4KA60"/>
<evidence type="ECO:0008006" key="3">
    <source>
        <dbReference type="Google" id="ProtNLM"/>
    </source>
</evidence>
<gene>
    <name evidence="1" type="ORF">BRSU_2610</name>
</gene>
<evidence type="ECO:0000313" key="2">
    <source>
        <dbReference type="Proteomes" id="UP000043763"/>
    </source>
</evidence>
<proteinExistence type="predicted"/>
<evidence type="ECO:0000313" key="1">
    <source>
        <dbReference type="EMBL" id="CRF35367.1"/>
    </source>
</evidence>
<accession>A0A0G4KA60</accession>
<dbReference type="Proteomes" id="UP000043763">
    <property type="component" value="Unassembled WGS sequence"/>
</dbReference>
<name>A0A0G4KA60_9SPIR</name>
<protein>
    <recommendedName>
        <fullName evidence="3">Phage protein</fullName>
    </recommendedName>
</protein>
<dbReference type="EMBL" id="CVLB01000003">
    <property type="protein sequence ID" value="CRF35367.1"/>
    <property type="molecule type" value="Genomic_DNA"/>
</dbReference>
<dbReference type="RefSeq" id="WP_048595996.1">
    <property type="nucleotide sequence ID" value="NZ_CVLB01000003.1"/>
</dbReference>
<keyword evidence="2" id="KW-1185">Reference proteome</keyword>
<organism evidence="1 2">
    <name type="scientific">Brachyspira suanatina</name>
    <dbReference type="NCBI Taxonomy" id="381802"/>
    <lineage>
        <taxon>Bacteria</taxon>
        <taxon>Pseudomonadati</taxon>
        <taxon>Spirochaetota</taxon>
        <taxon>Spirochaetia</taxon>
        <taxon>Brachyspirales</taxon>
        <taxon>Brachyspiraceae</taxon>
        <taxon>Brachyspira</taxon>
    </lineage>
</organism>